<name>A0A382KSN3_9ZZZZ</name>
<dbReference type="InterPro" id="IPR014710">
    <property type="entry name" value="RmlC-like_jellyroll"/>
</dbReference>
<dbReference type="Pfam" id="PF00908">
    <property type="entry name" value="dTDP_sugar_isom"/>
    <property type="match status" value="1"/>
</dbReference>
<dbReference type="GO" id="GO:0005829">
    <property type="term" value="C:cytosol"/>
    <property type="evidence" value="ECO:0007669"/>
    <property type="project" value="TreeGrafter"/>
</dbReference>
<dbReference type="PANTHER" id="PTHR21047:SF2">
    <property type="entry name" value="THYMIDINE DIPHOSPHO-4-KETO-RHAMNOSE 3,5-EPIMERASE"/>
    <property type="match status" value="1"/>
</dbReference>
<dbReference type="Gene3D" id="2.60.120.10">
    <property type="entry name" value="Jelly Rolls"/>
    <property type="match status" value="1"/>
</dbReference>
<accession>A0A382KSN3</accession>
<dbReference type="GO" id="GO:0008830">
    <property type="term" value="F:dTDP-4-dehydrorhamnose 3,5-epimerase activity"/>
    <property type="evidence" value="ECO:0007669"/>
    <property type="project" value="InterPro"/>
</dbReference>
<sequence>MERKLIVDDRGYLSRLYCAEDFKEVGINKSIAQINHTLTRKKGTIRGLHFQYPPHSETKIVTCIQGEVYDVAVDLRKGSPTFLHWHAEILRANDSSALFIPDGFAHGFQTMTSDCQLIYFHTDFYTPQKEGAVNAFDPLLKIDWPLKVA</sequence>
<dbReference type="PANTHER" id="PTHR21047">
    <property type="entry name" value="DTDP-6-DEOXY-D-GLUCOSE-3,5 EPIMERASE"/>
    <property type="match status" value="1"/>
</dbReference>
<proteinExistence type="predicted"/>
<protein>
    <recommendedName>
        <fullName evidence="2">dTDP-4-dehydrorhamnose 3,5-epimerase</fullName>
    </recommendedName>
</protein>
<dbReference type="GO" id="GO:0000271">
    <property type="term" value="P:polysaccharide biosynthetic process"/>
    <property type="evidence" value="ECO:0007669"/>
    <property type="project" value="TreeGrafter"/>
</dbReference>
<dbReference type="EMBL" id="UINC01082625">
    <property type="protein sequence ID" value="SVC27558.1"/>
    <property type="molecule type" value="Genomic_DNA"/>
</dbReference>
<gene>
    <name evidence="1" type="ORF">METZ01_LOCUS280412</name>
</gene>
<organism evidence="1">
    <name type="scientific">marine metagenome</name>
    <dbReference type="NCBI Taxonomy" id="408172"/>
    <lineage>
        <taxon>unclassified sequences</taxon>
        <taxon>metagenomes</taxon>
        <taxon>ecological metagenomes</taxon>
    </lineage>
</organism>
<dbReference type="CDD" id="cd00438">
    <property type="entry name" value="cupin_RmlC"/>
    <property type="match status" value="1"/>
</dbReference>
<reference evidence="1" key="1">
    <citation type="submission" date="2018-05" db="EMBL/GenBank/DDBJ databases">
        <authorList>
            <person name="Lanie J.A."/>
            <person name="Ng W.-L."/>
            <person name="Kazmierczak K.M."/>
            <person name="Andrzejewski T.M."/>
            <person name="Davidsen T.M."/>
            <person name="Wayne K.J."/>
            <person name="Tettelin H."/>
            <person name="Glass J.I."/>
            <person name="Rusch D."/>
            <person name="Podicherti R."/>
            <person name="Tsui H.-C.T."/>
            <person name="Winkler M.E."/>
        </authorList>
    </citation>
    <scope>NUCLEOTIDE SEQUENCE</scope>
</reference>
<evidence type="ECO:0008006" key="2">
    <source>
        <dbReference type="Google" id="ProtNLM"/>
    </source>
</evidence>
<dbReference type="GO" id="GO:0019305">
    <property type="term" value="P:dTDP-rhamnose biosynthetic process"/>
    <property type="evidence" value="ECO:0007669"/>
    <property type="project" value="TreeGrafter"/>
</dbReference>
<evidence type="ECO:0000313" key="1">
    <source>
        <dbReference type="EMBL" id="SVC27558.1"/>
    </source>
</evidence>
<dbReference type="InterPro" id="IPR011051">
    <property type="entry name" value="RmlC_Cupin_sf"/>
</dbReference>
<dbReference type="InterPro" id="IPR000888">
    <property type="entry name" value="RmlC-like"/>
</dbReference>
<dbReference type="AlphaFoldDB" id="A0A382KSN3"/>
<dbReference type="SUPFAM" id="SSF51182">
    <property type="entry name" value="RmlC-like cupins"/>
    <property type="match status" value="1"/>
</dbReference>
<feature type="non-terminal residue" evidence="1">
    <location>
        <position position="149"/>
    </location>
</feature>